<organism evidence="6">
    <name type="scientific">Culex pipiens</name>
    <name type="common">House mosquito</name>
    <dbReference type="NCBI Taxonomy" id="7175"/>
    <lineage>
        <taxon>Eukaryota</taxon>
        <taxon>Metazoa</taxon>
        <taxon>Ecdysozoa</taxon>
        <taxon>Arthropoda</taxon>
        <taxon>Hexapoda</taxon>
        <taxon>Insecta</taxon>
        <taxon>Pterygota</taxon>
        <taxon>Neoptera</taxon>
        <taxon>Endopterygota</taxon>
        <taxon>Diptera</taxon>
        <taxon>Nematocera</taxon>
        <taxon>Culicoidea</taxon>
        <taxon>Culicidae</taxon>
        <taxon>Culicinae</taxon>
        <taxon>Culicini</taxon>
        <taxon>Culex</taxon>
        <taxon>Culex</taxon>
    </lineage>
</organism>
<evidence type="ECO:0000256" key="4">
    <source>
        <dbReference type="ARBA" id="ARBA00023136"/>
    </source>
</evidence>
<keyword evidence="2 5" id="KW-0812">Transmembrane</keyword>
<evidence type="ECO:0000313" key="6">
    <source>
        <dbReference type="EMBL" id="CAG6463373.1"/>
    </source>
</evidence>
<dbReference type="PANTHER" id="PTHR19282:SF544">
    <property type="entry name" value="TETRASPANIN"/>
    <property type="match status" value="1"/>
</dbReference>
<dbReference type="GO" id="GO:0005886">
    <property type="term" value="C:plasma membrane"/>
    <property type="evidence" value="ECO:0007669"/>
    <property type="project" value="TreeGrafter"/>
</dbReference>
<accession>A0A8D8ATT1</accession>
<dbReference type="EMBL" id="HBUE01047869">
    <property type="protein sequence ID" value="CAG6463373.1"/>
    <property type="molecule type" value="Transcribed_RNA"/>
</dbReference>
<dbReference type="InterPro" id="IPR008952">
    <property type="entry name" value="Tetraspanin_EC2_sf"/>
</dbReference>
<evidence type="ECO:0000256" key="3">
    <source>
        <dbReference type="ARBA" id="ARBA00022989"/>
    </source>
</evidence>
<reference evidence="6" key="1">
    <citation type="submission" date="2021-05" db="EMBL/GenBank/DDBJ databases">
        <authorList>
            <person name="Alioto T."/>
            <person name="Alioto T."/>
            <person name="Gomez Garrido J."/>
        </authorList>
    </citation>
    <scope>NUCLEOTIDE SEQUENCE</scope>
</reference>
<comment type="subcellular location">
    <subcellularLocation>
        <location evidence="1">Membrane</location>
        <topology evidence="1">Multi-pass membrane protein</topology>
    </subcellularLocation>
</comment>
<evidence type="ECO:0000256" key="1">
    <source>
        <dbReference type="ARBA" id="ARBA00004141"/>
    </source>
</evidence>
<name>A0A8D8ATT1_CULPI</name>
<dbReference type="InterPro" id="IPR018499">
    <property type="entry name" value="Tetraspanin/Peripherin"/>
</dbReference>
<proteinExistence type="predicted"/>
<feature type="transmembrane region" description="Helical" evidence="5">
    <location>
        <begin position="212"/>
        <end position="236"/>
    </location>
</feature>
<evidence type="ECO:0000256" key="2">
    <source>
        <dbReference type="ARBA" id="ARBA00022692"/>
    </source>
</evidence>
<protein>
    <submittedName>
        <fullName evidence="6">Leukocyte surface antigen CD53</fullName>
    </submittedName>
</protein>
<sequence>MTESLEPVQPANRVISRKALSIVKYLVLLVTGMCVVMEVIQVVLGASAGHLFGEFELFIDDHFISLTQFLVATGIVTLILVLVGCVGIILENVSIITVYIALFVTMVILETIVAIASYTMGNRVDSMLRVNLNYAFNRYHGDLSVQRSVDHMQQRVECCGFKGYQDWYNWMIPETDESPVPASCFSLTHLQEPFQGGCFSLMNQLIGYVVNLMSSGTTIVIIFQVICIISAVVLVIKLKSFKNHRVAQASSRTDVYNNDAFNLEPILEEKVRY</sequence>
<dbReference type="SUPFAM" id="SSF48652">
    <property type="entry name" value="Tetraspanin"/>
    <property type="match status" value="1"/>
</dbReference>
<dbReference type="Gene3D" id="1.10.1450.10">
    <property type="entry name" value="Tetraspanin"/>
    <property type="match status" value="1"/>
</dbReference>
<dbReference type="CDD" id="cd03127">
    <property type="entry name" value="tetraspanin_LEL"/>
    <property type="match status" value="1"/>
</dbReference>
<feature type="transmembrane region" description="Helical" evidence="5">
    <location>
        <begin position="69"/>
        <end position="90"/>
    </location>
</feature>
<feature type="transmembrane region" description="Helical" evidence="5">
    <location>
        <begin position="25"/>
        <end position="49"/>
    </location>
</feature>
<feature type="transmembrane region" description="Helical" evidence="5">
    <location>
        <begin position="97"/>
        <end position="118"/>
    </location>
</feature>
<keyword evidence="4 5" id="KW-0472">Membrane</keyword>
<evidence type="ECO:0000256" key="5">
    <source>
        <dbReference type="SAM" id="Phobius"/>
    </source>
</evidence>
<dbReference type="AlphaFoldDB" id="A0A8D8ATT1"/>
<keyword evidence="3 5" id="KW-1133">Transmembrane helix</keyword>
<dbReference type="Pfam" id="PF00335">
    <property type="entry name" value="Tetraspanin"/>
    <property type="match status" value="1"/>
</dbReference>
<dbReference type="PANTHER" id="PTHR19282">
    <property type="entry name" value="TETRASPANIN"/>
    <property type="match status" value="1"/>
</dbReference>
<dbReference type="PRINTS" id="PR00259">
    <property type="entry name" value="TMFOUR"/>
</dbReference>